<feature type="domain" description="C2H2-type" evidence="9">
    <location>
        <begin position="263"/>
        <end position="292"/>
    </location>
</feature>
<evidence type="ECO:0000256" key="4">
    <source>
        <dbReference type="ARBA" id="ARBA00022771"/>
    </source>
</evidence>
<dbReference type="GO" id="GO:0000978">
    <property type="term" value="F:RNA polymerase II cis-regulatory region sequence-specific DNA binding"/>
    <property type="evidence" value="ECO:0007669"/>
    <property type="project" value="TreeGrafter"/>
</dbReference>
<feature type="domain" description="BTB" evidence="8">
    <location>
        <begin position="30"/>
        <end position="99"/>
    </location>
</feature>
<evidence type="ECO:0000256" key="2">
    <source>
        <dbReference type="ARBA" id="ARBA00022723"/>
    </source>
</evidence>
<keyword evidence="3" id="KW-0677">Repeat</keyword>
<dbReference type="InterPro" id="IPR000210">
    <property type="entry name" value="BTB/POZ_dom"/>
</dbReference>
<dbReference type="PANTHER" id="PTHR46105:SF25">
    <property type="entry name" value="ZGC:110075 PROTEIN"/>
    <property type="match status" value="1"/>
</dbReference>
<dbReference type="SMART" id="SM00225">
    <property type="entry name" value="BTB"/>
    <property type="match status" value="1"/>
</dbReference>
<dbReference type="Gene3D" id="3.30.710.10">
    <property type="entry name" value="Potassium Channel Kv1.1, Chain A"/>
    <property type="match status" value="1"/>
</dbReference>
<dbReference type="SMART" id="SM00355">
    <property type="entry name" value="ZnF_C2H2"/>
    <property type="match status" value="2"/>
</dbReference>
<proteinExistence type="predicted"/>
<dbReference type="AlphaFoldDB" id="A0A7R9BHQ5"/>
<dbReference type="GO" id="GO:0000981">
    <property type="term" value="F:DNA-binding transcription factor activity, RNA polymerase II-specific"/>
    <property type="evidence" value="ECO:0007669"/>
    <property type="project" value="TreeGrafter"/>
</dbReference>
<comment type="subcellular location">
    <subcellularLocation>
        <location evidence="1">Nucleus</location>
    </subcellularLocation>
</comment>
<dbReference type="PROSITE" id="PS50097">
    <property type="entry name" value="BTB"/>
    <property type="match status" value="1"/>
</dbReference>
<dbReference type="CDD" id="cd18315">
    <property type="entry name" value="BTB_POZ_BAB-like"/>
    <property type="match status" value="1"/>
</dbReference>
<evidence type="ECO:0000256" key="6">
    <source>
        <dbReference type="ARBA" id="ARBA00023242"/>
    </source>
</evidence>
<organism evidence="10">
    <name type="scientific">Notodromas monacha</name>
    <dbReference type="NCBI Taxonomy" id="399045"/>
    <lineage>
        <taxon>Eukaryota</taxon>
        <taxon>Metazoa</taxon>
        <taxon>Ecdysozoa</taxon>
        <taxon>Arthropoda</taxon>
        <taxon>Crustacea</taxon>
        <taxon>Oligostraca</taxon>
        <taxon>Ostracoda</taxon>
        <taxon>Podocopa</taxon>
        <taxon>Podocopida</taxon>
        <taxon>Cypridocopina</taxon>
        <taxon>Cypridoidea</taxon>
        <taxon>Cyprididae</taxon>
        <taxon>Notodromas</taxon>
    </lineage>
</organism>
<dbReference type="InterPro" id="IPR011333">
    <property type="entry name" value="SKP1/BTB/POZ_sf"/>
</dbReference>
<dbReference type="OrthoDB" id="6376466at2759"/>
<protein>
    <submittedName>
        <fullName evidence="10">Uncharacterized protein</fullName>
    </submittedName>
</protein>
<sequence>MGEVYDVMWEKHHAASFDAFVNLRLRESLVDVALFCGGELIQAHKLVLAACSDFFDRLFSSLAPEELGRCSVVALPKIDATLLKLSLDFMYSGKVTVPSEKLDEFMTFADLLEIRGLKSEGPQSNEALDTSGTALPCKQFKGMSFVLNSPKKRSAASTKNSCESAKRMKSDPDLNEVNDGVDCEAFFEDSSNSFQEMDRNEPKNIPASIKADEPLVRVGKHCWRGKDASSRGYSFFCDLCGHVSTWKRDGLRHERKHTGERPFACPECPVSYTRREHLRRHLSSCIAGGEWRQQR</sequence>
<dbReference type="EMBL" id="OA882475">
    <property type="protein sequence ID" value="CAD7275556.1"/>
    <property type="molecule type" value="Genomic_DNA"/>
</dbReference>
<evidence type="ECO:0000256" key="5">
    <source>
        <dbReference type="ARBA" id="ARBA00022833"/>
    </source>
</evidence>
<keyword evidence="4 7" id="KW-0863">Zinc-finger</keyword>
<dbReference type="SUPFAM" id="SSF57667">
    <property type="entry name" value="beta-beta-alpha zinc fingers"/>
    <property type="match status" value="1"/>
</dbReference>
<name>A0A7R9BHQ5_9CRUS</name>
<reference evidence="10" key="1">
    <citation type="submission" date="2020-11" db="EMBL/GenBank/DDBJ databases">
        <authorList>
            <person name="Tran Van P."/>
        </authorList>
    </citation>
    <scope>NUCLEOTIDE SEQUENCE</scope>
</reference>
<evidence type="ECO:0000313" key="10">
    <source>
        <dbReference type="EMBL" id="CAD7275556.1"/>
    </source>
</evidence>
<gene>
    <name evidence="10" type="ORF">NMOB1V02_LOCUS3348</name>
</gene>
<keyword evidence="2" id="KW-0479">Metal-binding</keyword>
<keyword evidence="5" id="KW-0862">Zinc</keyword>
<dbReference type="PROSITE" id="PS50157">
    <property type="entry name" value="ZINC_FINGER_C2H2_2"/>
    <property type="match status" value="2"/>
</dbReference>
<dbReference type="InterPro" id="IPR050457">
    <property type="entry name" value="ZnFinger_BTB_dom_contain"/>
</dbReference>
<dbReference type="PANTHER" id="PTHR46105">
    <property type="entry name" value="AGAP004733-PA"/>
    <property type="match status" value="1"/>
</dbReference>
<keyword evidence="11" id="KW-1185">Reference proteome</keyword>
<evidence type="ECO:0000313" key="11">
    <source>
        <dbReference type="Proteomes" id="UP000678499"/>
    </source>
</evidence>
<dbReference type="Gene3D" id="3.30.160.60">
    <property type="entry name" value="Classic Zinc Finger"/>
    <property type="match status" value="2"/>
</dbReference>
<dbReference type="FunFam" id="3.30.160.60:FF:002343">
    <property type="entry name" value="Zinc finger protein 33A"/>
    <property type="match status" value="1"/>
</dbReference>
<dbReference type="Proteomes" id="UP000678499">
    <property type="component" value="Unassembled WGS sequence"/>
</dbReference>
<dbReference type="Pfam" id="PF00651">
    <property type="entry name" value="BTB"/>
    <property type="match status" value="1"/>
</dbReference>
<dbReference type="EMBL" id="CAJPEX010000438">
    <property type="protein sequence ID" value="CAG0915708.1"/>
    <property type="molecule type" value="Genomic_DNA"/>
</dbReference>
<dbReference type="SUPFAM" id="SSF54695">
    <property type="entry name" value="POZ domain"/>
    <property type="match status" value="1"/>
</dbReference>
<evidence type="ECO:0000256" key="1">
    <source>
        <dbReference type="ARBA" id="ARBA00004123"/>
    </source>
</evidence>
<feature type="domain" description="C2H2-type" evidence="9">
    <location>
        <begin position="235"/>
        <end position="262"/>
    </location>
</feature>
<evidence type="ECO:0000256" key="7">
    <source>
        <dbReference type="PROSITE-ProRule" id="PRU00042"/>
    </source>
</evidence>
<dbReference type="InterPro" id="IPR013087">
    <property type="entry name" value="Znf_C2H2_type"/>
</dbReference>
<evidence type="ECO:0000259" key="8">
    <source>
        <dbReference type="PROSITE" id="PS50097"/>
    </source>
</evidence>
<dbReference type="GO" id="GO:0008270">
    <property type="term" value="F:zinc ion binding"/>
    <property type="evidence" value="ECO:0007669"/>
    <property type="project" value="UniProtKB-KW"/>
</dbReference>
<keyword evidence="6" id="KW-0539">Nucleus</keyword>
<accession>A0A7R9BHQ5</accession>
<dbReference type="InterPro" id="IPR036236">
    <property type="entry name" value="Znf_C2H2_sf"/>
</dbReference>
<evidence type="ECO:0000256" key="3">
    <source>
        <dbReference type="ARBA" id="ARBA00022737"/>
    </source>
</evidence>
<evidence type="ECO:0000259" key="9">
    <source>
        <dbReference type="PROSITE" id="PS50157"/>
    </source>
</evidence>